<name>A0A0F5YJA6_9CYAN</name>
<dbReference type="GO" id="GO:0016740">
    <property type="term" value="F:transferase activity"/>
    <property type="evidence" value="ECO:0007669"/>
    <property type="project" value="UniProtKB-KW"/>
</dbReference>
<dbReference type="PANTHER" id="PTHR43861">
    <property type="entry name" value="TRANS-ACONITATE 2-METHYLTRANSFERASE-RELATED"/>
    <property type="match status" value="1"/>
</dbReference>
<evidence type="ECO:0008006" key="4">
    <source>
        <dbReference type="Google" id="ProtNLM"/>
    </source>
</evidence>
<dbReference type="OrthoDB" id="444805at2"/>
<dbReference type="EMBL" id="LATL02000025">
    <property type="protein sequence ID" value="KKD38843.1"/>
    <property type="molecule type" value="Genomic_DNA"/>
</dbReference>
<dbReference type="SUPFAM" id="SSF53335">
    <property type="entry name" value="S-adenosyl-L-methionine-dependent methyltransferases"/>
    <property type="match status" value="1"/>
</dbReference>
<comment type="caution">
    <text evidence="2">The sequence shown here is derived from an EMBL/GenBank/DDBJ whole genome shotgun (WGS) entry which is preliminary data.</text>
</comment>
<dbReference type="PANTHER" id="PTHR43861:SF3">
    <property type="entry name" value="PUTATIVE (AFU_ORTHOLOGUE AFUA_2G14390)-RELATED"/>
    <property type="match status" value="1"/>
</dbReference>
<dbReference type="Proteomes" id="UP000033607">
    <property type="component" value="Unassembled WGS sequence"/>
</dbReference>
<evidence type="ECO:0000313" key="3">
    <source>
        <dbReference type="Proteomes" id="UP000033607"/>
    </source>
</evidence>
<reference evidence="2 3" key="1">
    <citation type="submission" date="2015-06" db="EMBL/GenBank/DDBJ databases">
        <title>Draft genome assembly of filamentous brackish cyanobacterium Limnoraphis robusta strain CS-951.</title>
        <authorList>
            <person name="Willis A."/>
            <person name="Parks M."/>
            <person name="Burford M.A."/>
        </authorList>
    </citation>
    <scope>NUCLEOTIDE SEQUENCE [LARGE SCALE GENOMIC DNA]</scope>
    <source>
        <strain evidence="2 3">CS-951</strain>
    </source>
</reference>
<evidence type="ECO:0000313" key="2">
    <source>
        <dbReference type="EMBL" id="KKD38843.1"/>
    </source>
</evidence>
<dbReference type="Pfam" id="PF13489">
    <property type="entry name" value="Methyltransf_23"/>
    <property type="match status" value="1"/>
</dbReference>
<keyword evidence="1" id="KW-0808">Transferase</keyword>
<protein>
    <recommendedName>
        <fullName evidence="4">Methyltransferase type 11</fullName>
    </recommendedName>
</protein>
<gene>
    <name evidence="2" type="ORF">WN50_06635</name>
</gene>
<dbReference type="Gene3D" id="3.40.50.150">
    <property type="entry name" value="Vaccinia Virus protein VP39"/>
    <property type="match status" value="1"/>
</dbReference>
<accession>A0A0F5YJA6</accession>
<dbReference type="RefSeq" id="WP_046277731.1">
    <property type="nucleotide sequence ID" value="NZ_LATL02000025.1"/>
</dbReference>
<dbReference type="CDD" id="cd02440">
    <property type="entry name" value="AdoMet_MTases"/>
    <property type="match status" value="1"/>
</dbReference>
<proteinExistence type="predicted"/>
<sequence>MTQTLLCPLDQTPLRKWLSVPGDHRKPNEKTSYQLYWCETCQYGILHPRPTEYEEVREFYDVKDYYTHFDKAQEKNSSKKKAFFDKLLVHLAWKFDQGKEITASLLQKFIDRQGTICDIGCGSGHLLSACQQLGYCVYGLEPDAEARAVAVSKGLQVKQGTAEDLSNHFPEPSFDAIVMSHVLEHCLDPMLALTNVKKVLKPKGIFICEVPNNDCIGARWSGASWSHLDVPRHLHFFTEKSLVSCIQKSGFQILSTQFRGYCRQFIPKNTQIEQQAYNLFSLRNGKESLPVKPSARSRWMMLASSALASASRKYDSVSVISCLPD</sequence>
<evidence type="ECO:0000256" key="1">
    <source>
        <dbReference type="ARBA" id="ARBA00022679"/>
    </source>
</evidence>
<dbReference type="AlphaFoldDB" id="A0A0F5YJA6"/>
<organism evidence="2 3">
    <name type="scientific">Limnoraphis robusta CS-951</name>
    <dbReference type="NCBI Taxonomy" id="1637645"/>
    <lineage>
        <taxon>Bacteria</taxon>
        <taxon>Bacillati</taxon>
        <taxon>Cyanobacteriota</taxon>
        <taxon>Cyanophyceae</taxon>
        <taxon>Oscillatoriophycideae</taxon>
        <taxon>Oscillatoriales</taxon>
        <taxon>Sirenicapillariaceae</taxon>
        <taxon>Limnoraphis</taxon>
    </lineage>
</organism>
<dbReference type="InterPro" id="IPR029063">
    <property type="entry name" value="SAM-dependent_MTases_sf"/>
</dbReference>